<dbReference type="SUPFAM" id="SSF52540">
    <property type="entry name" value="P-loop containing nucleoside triphosphate hydrolases"/>
    <property type="match status" value="1"/>
</dbReference>
<evidence type="ECO:0000313" key="2">
    <source>
        <dbReference type="EMBL" id="KAK9916299.1"/>
    </source>
</evidence>
<accession>A0ABR2YWN9</accession>
<sequence length="891" mass="95853">MNSIQSAINPGQSNLVDPGFRRPLIRWRHLGRSQSSQLGSCYGCGAALQTEEASAPGYVPEEKYEEKRRHRQLGTLVCRRCQELSNGAMVPGVADVWGRDSEERLKMLVSPEQLRTQLARVREQRAVAVLLVDLLDASGSFLSRMRDLVGKNPVFLVGTKVDLLPKGTDLEDVSQWLERSAAQKRLSPIATFLVSSRTREGIAEVAKAVRVERRGRDVYIMGAANVGKSAFVRAFVKEMSDVTSTQFDPAALGVAGHLPVESAMPGTTLQLIALDTFESGGILYDTPGVHLQHRLQHLLDPALTKQLLPKGKLKPFVPPSPRELATQAQLGASSTTRRVAASGTYFWGGLIRIDVLDTPVSTSLAFYGPRPMRGRAANSKGGDSQPQWGRPNCILFCQPHSNDLLTAKLPLENSLSNSVHTFATLPSEVRCFDFGGGGTAVMSGDAGGGLRLWRAANGEPLCSRPCAHSGAVICLAFLGPLQAVSGGQDGRIMTWVLHEGQLVSCQTLHATDAPIVSLALYSPPTSPHQPYSLPLQGISSAEVSNGAVTALSFSLDGSMLCVGSGQQSGNIWVFGTRTWSSRRLRGGFTAPIVACHISADCELLVCTTDGLSSQKLHMPACLECVPSGTAGLSDTYCNHVPVNANGWIETLGPGALISRMAPPVPDFLAPFRLAALSTRGWEAPVPASAWEGSSVAWDAILDPAPLGRLKTDPSPERSRAASPAAQHASSASFHHMKGSFNVLDIGDHRVLPGLTVQQMRQLRERTAACEATASVHLSKAEATRERLEWLRAAELPGSARAYAATAATLSRQAHKYHDLVPLETGEPCMHARRLVRKQLRPGWQATRTFKPCINTVWPVAARKALSIGLDQSPPMFEISRMSVAEAALRAL</sequence>
<feature type="compositionally biased region" description="Low complexity" evidence="1">
    <location>
        <begin position="720"/>
        <end position="731"/>
    </location>
</feature>
<evidence type="ECO:0000313" key="3">
    <source>
        <dbReference type="Proteomes" id="UP001491310"/>
    </source>
</evidence>
<dbReference type="SMART" id="SM00320">
    <property type="entry name" value="WD40"/>
    <property type="match status" value="3"/>
</dbReference>
<keyword evidence="3" id="KW-1185">Reference proteome</keyword>
<evidence type="ECO:0000256" key="1">
    <source>
        <dbReference type="SAM" id="MobiDB-lite"/>
    </source>
</evidence>
<name>A0ABR2YWN9_9CHLO</name>
<dbReference type="InterPro" id="IPR036322">
    <property type="entry name" value="WD40_repeat_dom_sf"/>
</dbReference>
<dbReference type="EMBL" id="JALJOT010000003">
    <property type="protein sequence ID" value="KAK9916299.1"/>
    <property type="molecule type" value="Genomic_DNA"/>
</dbReference>
<dbReference type="InterPro" id="IPR015943">
    <property type="entry name" value="WD40/YVTN_repeat-like_dom_sf"/>
</dbReference>
<dbReference type="InterPro" id="IPR027417">
    <property type="entry name" value="P-loop_NTPase"/>
</dbReference>
<dbReference type="InterPro" id="IPR044229">
    <property type="entry name" value="NOA1"/>
</dbReference>
<organism evidence="2 3">
    <name type="scientific">Coccomyxa subellipsoidea</name>
    <dbReference type="NCBI Taxonomy" id="248742"/>
    <lineage>
        <taxon>Eukaryota</taxon>
        <taxon>Viridiplantae</taxon>
        <taxon>Chlorophyta</taxon>
        <taxon>core chlorophytes</taxon>
        <taxon>Trebouxiophyceae</taxon>
        <taxon>Trebouxiophyceae incertae sedis</taxon>
        <taxon>Coccomyxaceae</taxon>
        <taxon>Coccomyxa</taxon>
    </lineage>
</organism>
<reference evidence="2 3" key="1">
    <citation type="journal article" date="2024" name="Nat. Commun.">
        <title>Phylogenomics reveals the evolutionary origins of lichenization in chlorophyte algae.</title>
        <authorList>
            <person name="Puginier C."/>
            <person name="Libourel C."/>
            <person name="Otte J."/>
            <person name="Skaloud P."/>
            <person name="Haon M."/>
            <person name="Grisel S."/>
            <person name="Petersen M."/>
            <person name="Berrin J.G."/>
            <person name="Delaux P.M."/>
            <person name="Dal Grande F."/>
            <person name="Keller J."/>
        </authorList>
    </citation>
    <scope>NUCLEOTIDE SEQUENCE [LARGE SCALE GENOMIC DNA]</scope>
    <source>
        <strain evidence="2 3">SAG 216-7</strain>
    </source>
</reference>
<dbReference type="SUPFAM" id="SSF50978">
    <property type="entry name" value="WD40 repeat-like"/>
    <property type="match status" value="1"/>
</dbReference>
<dbReference type="CDD" id="cd01855">
    <property type="entry name" value="YqeH"/>
    <property type="match status" value="1"/>
</dbReference>
<dbReference type="PANTHER" id="PTHR47569">
    <property type="entry name" value="NO-ASSOCIATED PROTEIN 1, CHLOROPLASTIC/MITOCHONDRIAL"/>
    <property type="match status" value="1"/>
</dbReference>
<feature type="compositionally biased region" description="Basic and acidic residues" evidence="1">
    <location>
        <begin position="709"/>
        <end position="719"/>
    </location>
</feature>
<dbReference type="Gene3D" id="3.40.50.300">
    <property type="entry name" value="P-loop containing nucleotide triphosphate hydrolases"/>
    <property type="match status" value="1"/>
</dbReference>
<dbReference type="Gene3D" id="2.130.10.10">
    <property type="entry name" value="YVTN repeat-like/Quinoprotein amine dehydrogenase"/>
    <property type="match status" value="2"/>
</dbReference>
<dbReference type="PANTHER" id="PTHR47569:SF2">
    <property type="entry name" value="NO-ASSOCIATED PROTEIN 1, CHLOROPLASTIC_MITOCHONDRIAL"/>
    <property type="match status" value="1"/>
</dbReference>
<dbReference type="InterPro" id="IPR001680">
    <property type="entry name" value="WD40_rpt"/>
</dbReference>
<feature type="region of interest" description="Disordered" evidence="1">
    <location>
        <begin position="706"/>
        <end position="731"/>
    </location>
</feature>
<evidence type="ECO:0008006" key="4">
    <source>
        <dbReference type="Google" id="ProtNLM"/>
    </source>
</evidence>
<protein>
    <recommendedName>
        <fullName evidence="4">G domain-containing protein</fullName>
    </recommendedName>
</protein>
<gene>
    <name evidence="2" type="ORF">WJX75_001022</name>
</gene>
<comment type="caution">
    <text evidence="2">The sequence shown here is derived from an EMBL/GenBank/DDBJ whole genome shotgun (WGS) entry which is preliminary data.</text>
</comment>
<dbReference type="Proteomes" id="UP001491310">
    <property type="component" value="Unassembled WGS sequence"/>
</dbReference>
<proteinExistence type="predicted"/>